<dbReference type="InterPro" id="IPR002850">
    <property type="entry name" value="PIN_toxin-like"/>
</dbReference>
<dbReference type="PANTHER" id="PTHR34610:SF3">
    <property type="entry name" value="SSL7007 PROTEIN"/>
    <property type="match status" value="1"/>
</dbReference>
<evidence type="ECO:0000313" key="2">
    <source>
        <dbReference type="EMBL" id="MBV6341684.1"/>
    </source>
</evidence>
<dbReference type="InterPro" id="IPR002716">
    <property type="entry name" value="PIN_dom"/>
</dbReference>
<accession>A0ABS6RYG2</accession>
<dbReference type="Pfam" id="PF13470">
    <property type="entry name" value="PIN_3"/>
    <property type="match status" value="1"/>
</dbReference>
<comment type="caution">
    <text evidence="2">The sequence shown here is derived from an EMBL/GenBank/DDBJ whole genome shotgun (WGS) entry which is preliminary data.</text>
</comment>
<proteinExistence type="predicted"/>
<dbReference type="RefSeq" id="WP_218252313.1">
    <property type="nucleotide sequence ID" value="NZ_JABXWD010000137.1"/>
</dbReference>
<evidence type="ECO:0000259" key="1">
    <source>
        <dbReference type="Pfam" id="PF13470"/>
    </source>
</evidence>
<dbReference type="Proteomes" id="UP001196980">
    <property type="component" value="Unassembled WGS sequence"/>
</dbReference>
<reference evidence="2 3" key="1">
    <citation type="journal article" date="2020" name="J Geophys Res Biogeosci">
        <title>Magnetotaxis as an Adaptation to Enable Bacterial Shuttling of Microbial Sulfur and Sulfur Cycling Across Aquatic Oxic#Anoxic Interfaces.</title>
        <authorList>
            <person name="Li J."/>
            <person name="Liu P."/>
            <person name="Wang J."/>
            <person name="Roberts A.P."/>
            <person name="Pan Y."/>
        </authorList>
    </citation>
    <scope>NUCLEOTIDE SEQUENCE [LARGE SCALE GENOMIC DNA]</scope>
    <source>
        <strain evidence="2 3">MYR-1_YQ</strain>
    </source>
</reference>
<dbReference type="NCBIfam" id="TIGR00305">
    <property type="entry name" value="putative toxin-antitoxin system toxin component, PIN family"/>
    <property type="match status" value="1"/>
</dbReference>
<dbReference type="PANTHER" id="PTHR34610">
    <property type="entry name" value="SSL7007 PROTEIN"/>
    <property type="match status" value="1"/>
</dbReference>
<organism evidence="2 3">
    <name type="scientific">Candidatus Magnetobacterium casense</name>
    <dbReference type="NCBI Taxonomy" id="1455061"/>
    <lineage>
        <taxon>Bacteria</taxon>
        <taxon>Pseudomonadati</taxon>
        <taxon>Nitrospirota</taxon>
        <taxon>Thermodesulfovibrionia</taxon>
        <taxon>Thermodesulfovibrionales</taxon>
        <taxon>Candidatus Magnetobacteriaceae</taxon>
        <taxon>Candidatus Magnetobacterium</taxon>
    </lineage>
</organism>
<keyword evidence="3" id="KW-1185">Reference proteome</keyword>
<protein>
    <submittedName>
        <fullName evidence="2">Toxin-antitoxin system toxin component, PIN family</fullName>
    </submittedName>
</protein>
<feature type="non-terminal residue" evidence="2">
    <location>
        <position position="1"/>
    </location>
</feature>
<name>A0ABS6RYG2_9BACT</name>
<feature type="domain" description="PIN" evidence="1">
    <location>
        <begin position="9"/>
        <end position="86"/>
    </location>
</feature>
<evidence type="ECO:0000313" key="3">
    <source>
        <dbReference type="Proteomes" id="UP001196980"/>
    </source>
</evidence>
<sequence length="107" mass="11990">LKNVISKHEIFLSSGIVQEYQEVISRIKFKPGAVSEFKLILSEILKAATIIEPAQYSFNLLDPDDEVYLATALTAKADVLITGDRKHFSFSQYEGILVLSPSEFLKI</sequence>
<dbReference type="EMBL" id="JABXWD010000137">
    <property type="protein sequence ID" value="MBV6341684.1"/>
    <property type="molecule type" value="Genomic_DNA"/>
</dbReference>
<gene>
    <name evidence="2" type="ORF">HWQ67_08805</name>
</gene>